<dbReference type="InterPro" id="IPR045073">
    <property type="entry name" value="Omega/Tau-like"/>
</dbReference>
<dbReference type="SMR" id="A0A3B6I3K8"/>
<dbReference type="Gramene" id="TraesCS4A02G429900.1">
    <property type="protein sequence ID" value="TraesCS4A02G429900.1"/>
    <property type="gene ID" value="TraesCS4A02G429900"/>
</dbReference>
<accession>A0A3B6I3K8</accession>
<dbReference type="GO" id="GO:0005737">
    <property type="term" value="C:cytoplasm"/>
    <property type="evidence" value="ECO:0000318"/>
    <property type="project" value="GO_Central"/>
</dbReference>
<dbReference type="InterPro" id="IPR004045">
    <property type="entry name" value="Glutathione_S-Trfase_N"/>
</dbReference>
<feature type="domain" description="GST C-terminal" evidence="6">
    <location>
        <begin position="92"/>
        <end position="228"/>
    </location>
</feature>
<feature type="domain" description="GST N-terminal" evidence="5">
    <location>
        <begin position="6"/>
        <end position="85"/>
    </location>
</feature>
<dbReference type="GO" id="GO:0004364">
    <property type="term" value="F:glutathione transferase activity"/>
    <property type="evidence" value="ECO:0000318"/>
    <property type="project" value="GO_Central"/>
</dbReference>
<dbReference type="SFLD" id="SFLDG00358">
    <property type="entry name" value="Main_(cytGST)"/>
    <property type="match status" value="1"/>
</dbReference>
<dbReference type="PANTHER" id="PTHR11260">
    <property type="entry name" value="GLUTATHIONE S-TRANSFERASE, GST, SUPERFAMILY, GST DOMAIN CONTAINING"/>
    <property type="match status" value="1"/>
</dbReference>
<sequence>MAGEINEVKLLGMWASPYMARVKLALHIKDVSYEYVEEDLTNKSELLLRSNPVRNMVPVLIHDGKPICEPQVIIQYIDEAFAPAGKALLPADLYERAVARFWAAYIDDKVLPPWEMILKAKTDEERAEWAKQTFGAMDALEDGFRKCSMGKGFFGGDDVGYLDVLLGGMVPWLRPIEKISGHNFFDASKVPLLAAWVERFVDLDAAKAVFQEQDVDSLVEFARMVQPVGMATCSVG</sequence>
<dbReference type="SUPFAM" id="SSF52833">
    <property type="entry name" value="Thioredoxin-like"/>
    <property type="match status" value="1"/>
</dbReference>
<dbReference type="PROSITE" id="PS50404">
    <property type="entry name" value="GST_NTER"/>
    <property type="match status" value="1"/>
</dbReference>
<evidence type="ECO:0000313" key="8">
    <source>
        <dbReference type="Proteomes" id="UP000019116"/>
    </source>
</evidence>
<keyword evidence="8" id="KW-1185">Reference proteome</keyword>
<keyword evidence="1 4" id="KW-0808">Transferase</keyword>
<dbReference type="Pfam" id="PF02798">
    <property type="entry name" value="GST_N"/>
    <property type="match status" value="1"/>
</dbReference>
<protein>
    <recommendedName>
        <fullName evidence="4">Glutathione S-transferase</fullName>
        <ecNumber evidence="4">2.5.1.18</ecNumber>
    </recommendedName>
</protein>
<name>A0A3B6I3K8_WHEAT</name>
<dbReference type="Proteomes" id="UP000019116">
    <property type="component" value="Chromosome 4A"/>
</dbReference>
<dbReference type="OMA" id="PPWEMIL"/>
<dbReference type="InterPro" id="IPR036249">
    <property type="entry name" value="Thioredoxin-like_sf"/>
</dbReference>
<dbReference type="STRING" id="4565.A0A3B6I3K8"/>
<dbReference type="SFLD" id="SFLDG01152">
    <property type="entry name" value="Main.3:_Omega-_and_Tau-like"/>
    <property type="match status" value="1"/>
</dbReference>
<dbReference type="Gene3D" id="3.40.30.10">
    <property type="entry name" value="Glutaredoxin"/>
    <property type="match status" value="1"/>
</dbReference>
<dbReference type="EnsemblPlants" id="TraesCS4A02G429900.1">
    <property type="protein sequence ID" value="TraesCS4A02G429900.1"/>
    <property type="gene ID" value="TraesCS4A02G429900"/>
</dbReference>
<dbReference type="GO" id="GO:0005829">
    <property type="term" value="C:cytosol"/>
    <property type="evidence" value="ECO:0007669"/>
    <property type="project" value="UniProtKB-SubCell"/>
</dbReference>
<evidence type="ECO:0000313" key="7">
    <source>
        <dbReference type="EnsemblPlants" id="TraesCS4A02G429900.1"/>
    </source>
</evidence>
<dbReference type="InterPro" id="IPR040079">
    <property type="entry name" value="Glutathione_S-Trfase"/>
</dbReference>
<dbReference type="Gene3D" id="1.20.1050.10">
    <property type="match status" value="1"/>
</dbReference>
<evidence type="ECO:0000256" key="3">
    <source>
        <dbReference type="ARBA" id="ARBA00047960"/>
    </source>
</evidence>
<reference evidence="7" key="2">
    <citation type="submission" date="2018-10" db="UniProtKB">
        <authorList>
            <consortium name="EnsemblPlants"/>
        </authorList>
    </citation>
    <scope>IDENTIFICATION</scope>
</reference>
<dbReference type="SFLD" id="SFLDS00019">
    <property type="entry name" value="Glutathione_Transferase_(cytos"/>
    <property type="match status" value="1"/>
</dbReference>
<reference evidence="7" key="1">
    <citation type="submission" date="2018-08" db="EMBL/GenBank/DDBJ databases">
        <authorList>
            <person name="Rossello M."/>
        </authorList>
    </citation>
    <scope>NUCLEOTIDE SEQUENCE [LARGE SCALE GENOMIC DNA]</scope>
    <source>
        <strain evidence="7">cv. Chinese Spring</strain>
    </source>
</reference>
<dbReference type="Pfam" id="PF13410">
    <property type="entry name" value="GST_C_2"/>
    <property type="match status" value="1"/>
</dbReference>
<comment type="similarity">
    <text evidence="2">Belongs to the GST superfamily. Tau family.</text>
</comment>
<dbReference type="OrthoDB" id="4951845at2759"/>
<comment type="catalytic activity">
    <reaction evidence="3 4">
        <text>RX + glutathione = an S-substituted glutathione + a halide anion + H(+)</text>
        <dbReference type="Rhea" id="RHEA:16437"/>
        <dbReference type="ChEBI" id="CHEBI:15378"/>
        <dbReference type="ChEBI" id="CHEBI:16042"/>
        <dbReference type="ChEBI" id="CHEBI:17792"/>
        <dbReference type="ChEBI" id="CHEBI:57925"/>
        <dbReference type="ChEBI" id="CHEBI:90779"/>
        <dbReference type="EC" id="2.5.1.18"/>
    </reaction>
</comment>
<dbReference type="PROSITE" id="PS50405">
    <property type="entry name" value="GST_CTER"/>
    <property type="match status" value="1"/>
</dbReference>
<evidence type="ECO:0000256" key="4">
    <source>
        <dbReference type="RuleBase" id="RU369102"/>
    </source>
</evidence>
<dbReference type="AlphaFoldDB" id="A0A3B6I3K8"/>
<evidence type="ECO:0000256" key="2">
    <source>
        <dbReference type="ARBA" id="ARBA00025743"/>
    </source>
</evidence>
<dbReference type="InterPro" id="IPR045074">
    <property type="entry name" value="GST_C_Tau"/>
</dbReference>
<evidence type="ECO:0000256" key="1">
    <source>
        <dbReference type="ARBA" id="ARBA00022679"/>
    </source>
</evidence>
<proteinExistence type="inferred from homology"/>
<evidence type="ECO:0000259" key="5">
    <source>
        <dbReference type="PROSITE" id="PS50404"/>
    </source>
</evidence>
<dbReference type="SUPFAM" id="SSF47616">
    <property type="entry name" value="GST C-terminal domain-like"/>
    <property type="match status" value="1"/>
</dbReference>
<dbReference type="CDD" id="cd03058">
    <property type="entry name" value="GST_N_Tau"/>
    <property type="match status" value="1"/>
</dbReference>
<dbReference type="FunFam" id="3.40.30.10:FF:000044">
    <property type="entry name" value="Glutathione S-transferase GSTU6"/>
    <property type="match status" value="1"/>
</dbReference>
<dbReference type="EC" id="2.5.1.18" evidence="4"/>
<dbReference type="InterPro" id="IPR036282">
    <property type="entry name" value="Glutathione-S-Trfase_C_sf"/>
</dbReference>
<dbReference type="GO" id="GO:0006749">
    <property type="term" value="P:glutathione metabolic process"/>
    <property type="evidence" value="ECO:0000318"/>
    <property type="project" value="GO_Central"/>
</dbReference>
<dbReference type="Gramene" id="TraesRN4A0101107000.1">
    <property type="protein sequence ID" value="TraesRN4A0101107000.1"/>
    <property type="gene ID" value="TraesRN4A0101107000"/>
</dbReference>
<comment type="subcellular location">
    <subcellularLocation>
        <location evidence="4">Cytoplasm</location>
        <location evidence="4">Cytosol</location>
    </subcellularLocation>
</comment>
<dbReference type="PANTHER" id="PTHR11260:SF594">
    <property type="entry name" value="GLUTATHIONE S-TRANSFERASE"/>
    <property type="match status" value="1"/>
</dbReference>
<keyword evidence="4" id="KW-0963">Cytoplasm</keyword>
<comment type="function">
    <text evidence="4">Is involved in the conjugation of reduced glutathione to a wide number of exogenous and endogenous hydrophobic electrophiles.</text>
</comment>
<evidence type="ECO:0000259" key="6">
    <source>
        <dbReference type="PROSITE" id="PS50405"/>
    </source>
</evidence>
<dbReference type="CDD" id="cd03185">
    <property type="entry name" value="GST_C_Tau"/>
    <property type="match status" value="1"/>
</dbReference>
<dbReference type="FunFam" id="1.20.1050.10:FF:000023">
    <property type="entry name" value="Probable glutathione S-transferase GSTU6"/>
    <property type="match status" value="1"/>
</dbReference>
<dbReference type="Gramene" id="TraesCS4A03G1069200.1">
    <property type="protein sequence ID" value="TraesCS4A03G1069200.1.CDS"/>
    <property type="gene ID" value="TraesCS4A03G1069200"/>
</dbReference>
<organism evidence="7">
    <name type="scientific">Triticum aestivum</name>
    <name type="common">Wheat</name>
    <dbReference type="NCBI Taxonomy" id="4565"/>
    <lineage>
        <taxon>Eukaryota</taxon>
        <taxon>Viridiplantae</taxon>
        <taxon>Streptophyta</taxon>
        <taxon>Embryophyta</taxon>
        <taxon>Tracheophyta</taxon>
        <taxon>Spermatophyta</taxon>
        <taxon>Magnoliopsida</taxon>
        <taxon>Liliopsida</taxon>
        <taxon>Poales</taxon>
        <taxon>Poaceae</taxon>
        <taxon>BOP clade</taxon>
        <taxon>Pooideae</taxon>
        <taxon>Triticodae</taxon>
        <taxon>Triticeae</taxon>
        <taxon>Triticinae</taxon>
        <taxon>Triticum</taxon>
    </lineage>
</organism>
<dbReference type="InterPro" id="IPR010987">
    <property type="entry name" value="Glutathione-S-Trfase_C-like"/>
</dbReference>